<dbReference type="InterPro" id="IPR045670">
    <property type="entry name" value="DUF5916"/>
</dbReference>
<evidence type="ECO:0000259" key="1">
    <source>
        <dbReference type="Pfam" id="PF19313"/>
    </source>
</evidence>
<protein>
    <recommendedName>
        <fullName evidence="1">DUF5916 domain-containing protein</fullName>
    </recommendedName>
</protein>
<feature type="domain" description="DUF5916" evidence="1">
    <location>
        <begin position="261"/>
        <end position="342"/>
    </location>
</feature>
<name>A0A381PCM3_9ZZZZ</name>
<accession>A0A381PCM3</accession>
<dbReference type="AlphaFoldDB" id="A0A381PCM3"/>
<dbReference type="EMBL" id="UINC01000941">
    <property type="protein sequence ID" value="SUZ64741.1"/>
    <property type="molecule type" value="Genomic_DNA"/>
</dbReference>
<organism evidence="2">
    <name type="scientific">marine metagenome</name>
    <dbReference type="NCBI Taxonomy" id="408172"/>
    <lineage>
        <taxon>unclassified sequences</taxon>
        <taxon>metagenomes</taxon>
        <taxon>ecological metagenomes</taxon>
    </lineage>
</organism>
<proteinExistence type="predicted"/>
<dbReference type="Gene3D" id="2.60.40.1190">
    <property type="match status" value="1"/>
</dbReference>
<dbReference type="Pfam" id="PF19313">
    <property type="entry name" value="DUF5916"/>
    <property type="match status" value="1"/>
</dbReference>
<reference evidence="2" key="1">
    <citation type="submission" date="2018-05" db="EMBL/GenBank/DDBJ databases">
        <authorList>
            <person name="Lanie J.A."/>
            <person name="Ng W.-L."/>
            <person name="Kazmierczak K.M."/>
            <person name="Andrzejewski T.M."/>
            <person name="Davidsen T.M."/>
            <person name="Wayne K.J."/>
            <person name="Tettelin H."/>
            <person name="Glass J.I."/>
            <person name="Rusch D."/>
            <person name="Podicherti R."/>
            <person name="Tsui H.-C.T."/>
            <person name="Winkler M.E."/>
        </authorList>
    </citation>
    <scope>NUCLEOTIDE SEQUENCE</scope>
</reference>
<sequence>MKNFFSVLTLIVFSFNLHSQSQNDSTKSIKAYKINREEIILDGKLDELFWKNIKGIDGFLMQEPVEGNIPTENTLIKIAYDENYLYIGAILYDSDPKGIKSFKMKKDSPLNTDDRFMWILDTYLDGRNAYFFEINPKGLMGDGLLSIGQGLSLNKNWDGIWRPWTFIGDFGWSTEIRIPFHTLNFDPKISTWGINFQRTVRRKNEEILWTGHKRNQGLFRPQNAGRLEGLKDISQGLGLEIIGYGKIENSKIEKDVEEGYNKNTNLNGGIDINYNINPGLKASITINTDFAETEVDDRQINLTRFPIRFPEKRDFFLEGANIYQFAPRSGVYPYFSRKIGLQSGNPIPILYGGKIIGKIGKLEIVAQQVKTKKTDITNSEDFSLLRLKKNFLKESSIGILYTRRHSKDSEKLNEPVQDRNTLGIDLTLNTSSFLSNKNLQFQAFAILHNSPIPNDIITKTWDRSTRGLRFNFPNKPWSGSVSYREFGSSYNPAIGFVQRNSFRRVEPRINFSPLIENSDIIRELTWEFSFENLMGLNWKKMTQNIRFTPLSIRFESGDELSYQFIKNFENLNFNFNILGDNSIIIPIGIYPNWSHKIEFETANHRKLVYEIEINTGGFWSGNRTDYQNMLTVRPFSGINLSIGYIHSNVELNEGNFKTNLFRFLGDFDFSPFISFSSNIQYDDVSERLGMNNRFRYTIVPGSDIYFVYNHNWIDQEGKFKTTSSIGITKITYTHRL</sequence>
<dbReference type="SUPFAM" id="SSF49344">
    <property type="entry name" value="CBD9-like"/>
    <property type="match status" value="1"/>
</dbReference>
<gene>
    <name evidence="2" type="ORF">METZ01_LOCUS17595</name>
</gene>
<evidence type="ECO:0000313" key="2">
    <source>
        <dbReference type="EMBL" id="SUZ64741.1"/>
    </source>
</evidence>
<dbReference type="CDD" id="cd09618">
    <property type="entry name" value="CBM9_like_2"/>
    <property type="match status" value="1"/>
</dbReference>